<protein>
    <recommendedName>
        <fullName evidence="5 6">Dephospho-CoA kinase</fullName>
        <ecNumber evidence="5 6">2.7.1.24</ecNumber>
    </recommendedName>
    <alternativeName>
        <fullName evidence="5">Dephosphocoenzyme A kinase</fullName>
    </alternativeName>
</protein>
<dbReference type="GO" id="GO:0005737">
    <property type="term" value="C:cytoplasm"/>
    <property type="evidence" value="ECO:0007669"/>
    <property type="project" value="UniProtKB-SubCell"/>
</dbReference>
<keyword evidence="5 8" id="KW-0418">Kinase</keyword>
<evidence type="ECO:0000313" key="10">
    <source>
        <dbReference type="Proteomes" id="UP000183868"/>
    </source>
</evidence>
<keyword evidence="5" id="KW-0808">Transferase</keyword>
<keyword evidence="2 5" id="KW-0547">Nucleotide-binding</keyword>
<dbReference type="SUPFAM" id="SSF52540">
    <property type="entry name" value="P-loop containing nucleoside triphosphate hydrolases"/>
    <property type="match status" value="1"/>
</dbReference>
<organism evidence="8 9">
    <name type="scientific">Caldithrix abyssi DSM 13497</name>
    <dbReference type="NCBI Taxonomy" id="880073"/>
    <lineage>
        <taxon>Bacteria</taxon>
        <taxon>Pseudomonadati</taxon>
        <taxon>Calditrichota</taxon>
        <taxon>Calditrichia</taxon>
        <taxon>Calditrichales</taxon>
        <taxon>Calditrichaceae</taxon>
        <taxon>Caldithrix</taxon>
    </lineage>
</organism>
<dbReference type="PaxDb" id="880073-Calab_3381"/>
<reference evidence="7 10" key="2">
    <citation type="submission" date="2016-11" db="EMBL/GenBank/DDBJ databases">
        <title>Genomic analysis of Caldithrix abyssi and proposal of a novel bacterial phylum Caldithrichaeota.</title>
        <authorList>
            <person name="Kublanov I."/>
            <person name="Sigalova O."/>
            <person name="Gavrilov S."/>
            <person name="Lebedinsky A."/>
            <person name="Ivanova N."/>
            <person name="Daum C."/>
            <person name="Reddy T."/>
            <person name="Klenk H.P."/>
            <person name="Goker M."/>
            <person name="Reva O."/>
            <person name="Miroshnichenko M."/>
            <person name="Kyprides N."/>
            <person name="Woyke T."/>
            <person name="Gelfand M."/>
        </authorList>
    </citation>
    <scope>NUCLEOTIDE SEQUENCE [LARGE SCALE GENOMIC DNA]</scope>
    <source>
        <strain evidence="7 10">LF13</strain>
    </source>
</reference>
<keyword evidence="4 5" id="KW-0173">Coenzyme A biosynthesis</keyword>
<comment type="similarity">
    <text evidence="1 5">Belongs to the CoaE family.</text>
</comment>
<dbReference type="STRING" id="880073.Cabys_2290"/>
<dbReference type="PANTHER" id="PTHR10695">
    <property type="entry name" value="DEPHOSPHO-COA KINASE-RELATED"/>
    <property type="match status" value="1"/>
</dbReference>
<dbReference type="InterPro" id="IPR027417">
    <property type="entry name" value="P-loop_NTPase"/>
</dbReference>
<dbReference type="OrthoDB" id="9812943at2"/>
<keyword evidence="5" id="KW-0963">Cytoplasm</keyword>
<dbReference type="FunCoup" id="H1XW79">
    <property type="interactions" value="404"/>
</dbReference>
<evidence type="ECO:0000313" key="8">
    <source>
        <dbReference type="EMBL" id="EHO42984.1"/>
    </source>
</evidence>
<evidence type="ECO:0000313" key="7">
    <source>
        <dbReference type="EMBL" id="APF19039.1"/>
    </source>
</evidence>
<proteinExistence type="inferred from homology"/>
<keyword evidence="9" id="KW-1185">Reference proteome</keyword>
<dbReference type="Pfam" id="PF01121">
    <property type="entry name" value="CoaE"/>
    <property type="match status" value="1"/>
</dbReference>
<dbReference type="EMBL" id="CM001402">
    <property type="protein sequence ID" value="EHO42984.1"/>
    <property type="molecule type" value="Genomic_DNA"/>
</dbReference>
<dbReference type="HAMAP" id="MF_00376">
    <property type="entry name" value="Dephospho_CoA_kinase"/>
    <property type="match status" value="1"/>
</dbReference>
<evidence type="ECO:0000256" key="4">
    <source>
        <dbReference type="ARBA" id="ARBA00022993"/>
    </source>
</evidence>
<accession>H1XW79</accession>
<dbReference type="Proteomes" id="UP000004671">
    <property type="component" value="Chromosome"/>
</dbReference>
<comment type="catalytic activity">
    <reaction evidence="5">
        <text>3'-dephospho-CoA + ATP = ADP + CoA + H(+)</text>
        <dbReference type="Rhea" id="RHEA:18245"/>
        <dbReference type="ChEBI" id="CHEBI:15378"/>
        <dbReference type="ChEBI" id="CHEBI:30616"/>
        <dbReference type="ChEBI" id="CHEBI:57287"/>
        <dbReference type="ChEBI" id="CHEBI:57328"/>
        <dbReference type="ChEBI" id="CHEBI:456216"/>
        <dbReference type="EC" id="2.7.1.24"/>
    </reaction>
</comment>
<dbReference type="GO" id="GO:0004140">
    <property type="term" value="F:dephospho-CoA kinase activity"/>
    <property type="evidence" value="ECO:0007669"/>
    <property type="project" value="UniProtKB-UniRule"/>
</dbReference>
<reference evidence="8 9" key="1">
    <citation type="submission" date="2011-09" db="EMBL/GenBank/DDBJ databases">
        <title>The permanent draft genome of Caldithrix abyssi DSM 13497.</title>
        <authorList>
            <consortium name="US DOE Joint Genome Institute (JGI-PGF)"/>
            <person name="Lucas S."/>
            <person name="Han J."/>
            <person name="Lapidus A."/>
            <person name="Bruce D."/>
            <person name="Goodwin L."/>
            <person name="Pitluck S."/>
            <person name="Peters L."/>
            <person name="Kyrpides N."/>
            <person name="Mavromatis K."/>
            <person name="Ivanova N."/>
            <person name="Mikhailova N."/>
            <person name="Chertkov O."/>
            <person name="Detter J.C."/>
            <person name="Tapia R."/>
            <person name="Han C."/>
            <person name="Land M."/>
            <person name="Hauser L."/>
            <person name="Markowitz V."/>
            <person name="Cheng J.-F."/>
            <person name="Hugenholtz P."/>
            <person name="Woyke T."/>
            <person name="Wu D."/>
            <person name="Spring S."/>
            <person name="Brambilla E."/>
            <person name="Klenk H.-P."/>
            <person name="Eisen J.A."/>
        </authorList>
    </citation>
    <scope>NUCLEOTIDE SEQUENCE [LARGE SCALE GENOMIC DNA]</scope>
    <source>
        <strain evidence="8 9">DSM 13497</strain>
    </source>
</reference>
<evidence type="ECO:0000256" key="1">
    <source>
        <dbReference type="ARBA" id="ARBA00009018"/>
    </source>
</evidence>
<dbReference type="eggNOG" id="COG0237">
    <property type="taxonomic scope" value="Bacteria"/>
</dbReference>
<dbReference type="KEGG" id="caby:Cabys_2290"/>
<dbReference type="GO" id="GO:0005524">
    <property type="term" value="F:ATP binding"/>
    <property type="evidence" value="ECO:0007669"/>
    <property type="project" value="UniProtKB-UniRule"/>
</dbReference>
<comment type="function">
    <text evidence="5">Catalyzes the phosphorylation of the 3'-hydroxyl group of dephosphocoenzyme A to form coenzyme A.</text>
</comment>
<sequence precursor="true">MKKEYRFPLLVAITGGIGSGQTTVANFFKKWGAWVINADEKAKEIIQKDRSVKRILAQTFGKEIFNRQGKLNTQKLAALAFKDEISTQKLNQIVHPRMVAYLIEELERARFSRKYPIVAIDAALIYEISIEQMFDAVVTVYAPIELRYKRVKQRDGMTRSDFFARVNKQIPLEEKRQWADFVIDNSGSLDELEKQSWAVYEKLLNMQEKKERQLKHIS</sequence>
<evidence type="ECO:0000256" key="2">
    <source>
        <dbReference type="ARBA" id="ARBA00022741"/>
    </source>
</evidence>
<dbReference type="InterPro" id="IPR001977">
    <property type="entry name" value="Depp_CoAkinase"/>
</dbReference>
<dbReference type="PROSITE" id="PS51219">
    <property type="entry name" value="DPCK"/>
    <property type="match status" value="1"/>
</dbReference>
<dbReference type="EMBL" id="CP018099">
    <property type="protein sequence ID" value="APF19039.1"/>
    <property type="molecule type" value="Genomic_DNA"/>
</dbReference>
<dbReference type="UniPathway" id="UPA00241">
    <property type="reaction ID" value="UER00356"/>
</dbReference>
<dbReference type="EC" id="2.7.1.24" evidence="5 6"/>
<gene>
    <name evidence="5 7" type="primary">coaE</name>
    <name evidence="7" type="ORF">Cabys_2290</name>
    <name evidence="8" type="ORF">Calab_3381</name>
</gene>
<comment type="subcellular location">
    <subcellularLocation>
        <location evidence="5">Cytoplasm</location>
    </subcellularLocation>
</comment>
<dbReference type="Gene3D" id="3.40.50.300">
    <property type="entry name" value="P-loop containing nucleotide triphosphate hydrolases"/>
    <property type="match status" value="1"/>
</dbReference>
<evidence type="ECO:0000256" key="3">
    <source>
        <dbReference type="ARBA" id="ARBA00022840"/>
    </source>
</evidence>
<dbReference type="AlphaFoldDB" id="H1XW79"/>
<dbReference type="NCBIfam" id="TIGR00152">
    <property type="entry name" value="dephospho-CoA kinase"/>
    <property type="match status" value="1"/>
</dbReference>
<dbReference type="Proteomes" id="UP000183868">
    <property type="component" value="Chromosome"/>
</dbReference>
<keyword evidence="3 5" id="KW-0067">ATP-binding</keyword>
<comment type="pathway">
    <text evidence="5">Cofactor biosynthesis; coenzyme A biosynthesis; CoA from (R)-pantothenate: step 5/5.</text>
</comment>
<comment type="caution">
    <text evidence="5">Lacks conserved residue(s) required for the propagation of feature annotation.</text>
</comment>
<evidence type="ECO:0000313" key="9">
    <source>
        <dbReference type="Proteomes" id="UP000004671"/>
    </source>
</evidence>
<evidence type="ECO:0000256" key="6">
    <source>
        <dbReference type="NCBIfam" id="TIGR00152"/>
    </source>
</evidence>
<dbReference type="InParanoid" id="H1XW79"/>
<dbReference type="PANTHER" id="PTHR10695:SF46">
    <property type="entry name" value="BIFUNCTIONAL COENZYME A SYNTHASE-RELATED"/>
    <property type="match status" value="1"/>
</dbReference>
<dbReference type="RefSeq" id="WP_006930425.1">
    <property type="nucleotide sequence ID" value="NZ_CM001402.1"/>
</dbReference>
<dbReference type="HOGENOM" id="CLU_057180_3_1_0"/>
<dbReference type="GO" id="GO:0015937">
    <property type="term" value="P:coenzyme A biosynthetic process"/>
    <property type="evidence" value="ECO:0007669"/>
    <property type="project" value="UniProtKB-UniRule"/>
</dbReference>
<evidence type="ECO:0000256" key="5">
    <source>
        <dbReference type="HAMAP-Rule" id="MF_00376"/>
    </source>
</evidence>
<name>H1XW79_CALAY</name>
<dbReference type="CDD" id="cd02022">
    <property type="entry name" value="DPCK"/>
    <property type="match status" value="1"/>
</dbReference>